<protein>
    <recommendedName>
        <fullName evidence="9">CAP-Gly domain-containing protein</fullName>
    </recommendedName>
</protein>
<reference evidence="10 11" key="1">
    <citation type="submission" date="2024-01" db="EMBL/GenBank/DDBJ databases">
        <authorList>
            <person name="Allen C."/>
            <person name="Tagirdzhanova G."/>
        </authorList>
    </citation>
    <scope>NUCLEOTIDE SEQUENCE [LARGE SCALE GENOMIC DNA]</scope>
</reference>
<feature type="compositionally biased region" description="Low complexity" evidence="8">
    <location>
        <begin position="52"/>
        <end position="76"/>
    </location>
</feature>
<feature type="region of interest" description="Disordered" evidence="8">
    <location>
        <begin position="836"/>
        <end position="888"/>
    </location>
</feature>
<dbReference type="EMBL" id="CAWUHD010000097">
    <property type="protein sequence ID" value="CAK7230932.1"/>
    <property type="molecule type" value="Genomic_DNA"/>
</dbReference>
<feature type="compositionally biased region" description="Low complexity" evidence="8">
    <location>
        <begin position="842"/>
        <end position="857"/>
    </location>
</feature>
<feature type="compositionally biased region" description="Low complexity" evidence="8">
    <location>
        <begin position="730"/>
        <end position="745"/>
    </location>
</feature>
<dbReference type="InterPro" id="IPR000938">
    <property type="entry name" value="CAP-Gly_domain"/>
</dbReference>
<feature type="compositionally biased region" description="Polar residues" evidence="8">
    <location>
        <begin position="465"/>
        <end position="487"/>
    </location>
</feature>
<feature type="region of interest" description="Disordered" evidence="8">
    <location>
        <begin position="261"/>
        <end position="497"/>
    </location>
</feature>
<comment type="subcellular location">
    <subcellularLocation>
        <location evidence="1">Cytoplasm</location>
        <location evidence="1">Cytoskeleton</location>
    </subcellularLocation>
</comment>
<evidence type="ECO:0000256" key="5">
    <source>
        <dbReference type="ARBA" id="ARBA00023054"/>
    </source>
</evidence>
<evidence type="ECO:0000256" key="1">
    <source>
        <dbReference type="ARBA" id="ARBA00004245"/>
    </source>
</evidence>
<feature type="region of interest" description="Disordered" evidence="8">
    <location>
        <begin position="795"/>
        <end position="820"/>
    </location>
</feature>
<dbReference type="InterPro" id="IPR036859">
    <property type="entry name" value="CAP-Gly_dom_sf"/>
</dbReference>
<evidence type="ECO:0000256" key="6">
    <source>
        <dbReference type="ARBA" id="ARBA00023212"/>
    </source>
</evidence>
<feature type="region of interest" description="Disordered" evidence="8">
    <location>
        <begin position="721"/>
        <end position="750"/>
    </location>
</feature>
<keyword evidence="2" id="KW-0963">Cytoplasm</keyword>
<feature type="coiled-coil region" evidence="7">
    <location>
        <begin position="549"/>
        <end position="671"/>
    </location>
</feature>
<dbReference type="SUPFAM" id="SSF74924">
    <property type="entry name" value="Cap-Gly domain"/>
    <property type="match status" value="1"/>
</dbReference>
<dbReference type="PANTHER" id="PTHR18916">
    <property type="entry name" value="DYNACTIN 1-RELATED MICROTUBULE-BINDING"/>
    <property type="match status" value="1"/>
</dbReference>
<evidence type="ECO:0000256" key="7">
    <source>
        <dbReference type="SAM" id="Coils"/>
    </source>
</evidence>
<organism evidence="10 11">
    <name type="scientific">Sporothrix eucalyptigena</name>
    <dbReference type="NCBI Taxonomy" id="1812306"/>
    <lineage>
        <taxon>Eukaryota</taxon>
        <taxon>Fungi</taxon>
        <taxon>Dikarya</taxon>
        <taxon>Ascomycota</taxon>
        <taxon>Pezizomycotina</taxon>
        <taxon>Sordariomycetes</taxon>
        <taxon>Sordariomycetidae</taxon>
        <taxon>Ophiostomatales</taxon>
        <taxon>Ophiostomataceae</taxon>
        <taxon>Sporothrix</taxon>
    </lineage>
</organism>
<proteinExistence type="predicted"/>
<evidence type="ECO:0000256" key="8">
    <source>
        <dbReference type="SAM" id="MobiDB-lite"/>
    </source>
</evidence>
<feature type="compositionally biased region" description="Gly residues" evidence="8">
    <location>
        <begin position="428"/>
        <end position="442"/>
    </location>
</feature>
<keyword evidence="11" id="KW-1185">Reference proteome</keyword>
<evidence type="ECO:0000313" key="11">
    <source>
        <dbReference type="Proteomes" id="UP001642482"/>
    </source>
</evidence>
<feature type="compositionally biased region" description="Low complexity" evidence="8">
    <location>
        <begin position="443"/>
        <end position="454"/>
    </location>
</feature>
<feature type="compositionally biased region" description="Polar residues" evidence="8">
    <location>
        <begin position="795"/>
        <end position="815"/>
    </location>
</feature>
<dbReference type="Gene3D" id="2.30.30.190">
    <property type="entry name" value="CAP Gly-rich-like domain"/>
    <property type="match status" value="1"/>
</dbReference>
<comment type="caution">
    <text evidence="10">The sequence shown here is derived from an EMBL/GenBank/DDBJ whole genome shotgun (WGS) entry which is preliminary data.</text>
</comment>
<keyword evidence="3" id="KW-0493">Microtubule</keyword>
<keyword evidence="5 7" id="KW-0175">Coiled coil</keyword>
<feature type="compositionally biased region" description="Polar residues" evidence="8">
    <location>
        <begin position="691"/>
        <end position="700"/>
    </location>
</feature>
<accession>A0ABP0CFU1</accession>
<dbReference type="Proteomes" id="UP001642482">
    <property type="component" value="Unassembled WGS sequence"/>
</dbReference>
<feature type="region of interest" description="Disordered" evidence="8">
    <location>
        <begin position="679"/>
        <end position="706"/>
    </location>
</feature>
<dbReference type="SMART" id="SM01052">
    <property type="entry name" value="CAP_GLY"/>
    <property type="match status" value="1"/>
</dbReference>
<feature type="region of interest" description="Disordered" evidence="8">
    <location>
        <begin position="15"/>
        <end position="76"/>
    </location>
</feature>
<evidence type="ECO:0000259" key="9">
    <source>
        <dbReference type="PROSITE" id="PS50245"/>
    </source>
</evidence>
<feature type="region of interest" description="Disordered" evidence="8">
    <location>
        <begin position="526"/>
        <end position="547"/>
    </location>
</feature>
<keyword evidence="4" id="KW-0677">Repeat</keyword>
<name>A0ABP0CFU1_9PEZI</name>
<gene>
    <name evidence="10" type="ORF">SEUCBS140593_007757</name>
</gene>
<keyword evidence="6" id="KW-0206">Cytoskeleton</keyword>
<feature type="compositionally biased region" description="Polar residues" evidence="8">
    <location>
        <begin position="364"/>
        <end position="375"/>
    </location>
</feature>
<dbReference type="PROSITE" id="PS50245">
    <property type="entry name" value="CAP_GLY_2"/>
    <property type="match status" value="1"/>
</dbReference>
<feature type="compositionally biased region" description="Low complexity" evidence="8">
    <location>
        <begin position="15"/>
        <end position="34"/>
    </location>
</feature>
<evidence type="ECO:0000256" key="4">
    <source>
        <dbReference type="ARBA" id="ARBA00022737"/>
    </source>
</evidence>
<feature type="domain" description="CAP-Gly" evidence="9">
    <location>
        <begin position="205"/>
        <end position="251"/>
    </location>
</feature>
<evidence type="ECO:0000256" key="2">
    <source>
        <dbReference type="ARBA" id="ARBA00022490"/>
    </source>
</evidence>
<evidence type="ECO:0000313" key="10">
    <source>
        <dbReference type="EMBL" id="CAK7230932.1"/>
    </source>
</evidence>
<dbReference type="Pfam" id="PF01302">
    <property type="entry name" value="CAP_GLY"/>
    <property type="match status" value="1"/>
</dbReference>
<dbReference type="Pfam" id="PF16641">
    <property type="entry name" value="CLIP1_ZNF"/>
    <property type="match status" value="2"/>
</dbReference>
<evidence type="ECO:0000256" key="3">
    <source>
        <dbReference type="ARBA" id="ARBA00022701"/>
    </source>
</evidence>
<dbReference type="PANTHER" id="PTHR18916:SF83">
    <property type="entry name" value="TIP ELONGATION PROTEIN 1"/>
    <property type="match status" value="1"/>
</dbReference>
<dbReference type="InterPro" id="IPR032108">
    <property type="entry name" value="CLIP1_ZNF"/>
</dbReference>
<sequence length="1022" mass="107269">MSLTTTTLVPTTATVTTTISASRPGHPSSSSFPSTTKTLPRSLRKRLPTPFANNNSSSSSSTRAGRGLSSSLSTPNLSSLFQSHARRAPGTPGVPPLPALPHQPSVPLPLPLLTRKASLAALTSSSLATIPDDTESYAFDTLNEFAFPSNNLNENNNATMAPLTPGRFASSMASYSGPPTSDDPVVAGDPVDVPGGMNGIVRFVGTVAGRKGVFAGVELNPEFAARGKNNGDVDGVSYFSTSTPGAGIFLPLNKAVRRDASPSAFPMTPTASNGAGLKLGNQNSTNFTPPTPSLPKFSQSVSGPPRAPSPQHNRRPPRTSLPRPDSPVRRLQMTPGPGTNGPRPSLSATTPGPKASVAPGRFGSPTSSNKFSQSMRAPATSGLGDPSKRGIGLGMVRGGPADRKASIGPRSASALGSASNYGDDDSGIGRGGRTNGSAGGSANGSIGSAASFSGQQRAIGRPASRTASHNKNGSIATTTTLANSSGNNDEEVDRLRSELQDRERQLKEQASTLADMESSLTELQGLIENPDGPLGSGGHGGDDEGDKDVSQMRALLREKNDKIAMLTAEFDAHRADFRSTIDTLEMASTETERVYEKKIEEMMQETQELESRLADVDTVAHQLKQLEELVQELEEGLEDARRGEAEARGEVEFLRGEVERTRTELRREREKAAMMVASGASGTVGPGTLVRGNSNSSNPSKELEQKDDEIRGLKAIIHSLSQNAGVSDMPNGSPATNGNGSANGNGHHRGESINERLARETLEREVADLRALLDTKSTREIEMEREIEQLRVTSSSTTNNIGAHRTSAMTVGSRSSLRDSRGTVVLARDFRDSMTASGLQASNGNNSLHNHSRSNSNPRAGNRSPDQARKLPHHSRGPTLDTMPESDAYSSVTESSTLWCEICETNGHDILTCTNMFGSAAGGAPTNGNGAAPAATPTDDTRTGKDVVRAAFASPDAAVVPLKVNSTAAVAPRPPEVKILPNPMESGPVAGKESGVVDASKWCALCERDGHDSVDCPFEDAF</sequence>